<protein>
    <recommendedName>
        <fullName evidence="14">Pre-mRNA-splicing factor CEF1</fullName>
    </recommendedName>
</protein>
<dbReference type="GO" id="GO:0000398">
    <property type="term" value="P:mRNA splicing, via spliceosome"/>
    <property type="evidence" value="ECO:0007669"/>
    <property type="project" value="InterPro"/>
</dbReference>
<evidence type="ECO:0000259" key="10">
    <source>
        <dbReference type="PROSITE" id="PS50090"/>
    </source>
</evidence>
<comment type="caution">
    <text evidence="12">The sequence shown here is derived from an EMBL/GenBank/DDBJ whole genome shotgun (WGS) entry which is preliminary data.</text>
</comment>
<dbReference type="Pfam" id="PF11831">
    <property type="entry name" value="Myb_Cef"/>
    <property type="match status" value="1"/>
</dbReference>
<evidence type="ECO:0008006" key="14">
    <source>
        <dbReference type="Google" id="ProtNLM"/>
    </source>
</evidence>
<dbReference type="PANTHER" id="PTHR45885">
    <property type="entry name" value="CELL DIVISION CYCLE 5-LIKE PROTEIN"/>
    <property type="match status" value="1"/>
</dbReference>
<dbReference type="PROSITE" id="PS50090">
    <property type="entry name" value="MYB_LIKE"/>
    <property type="match status" value="2"/>
</dbReference>
<keyword evidence="4" id="KW-0677">Repeat</keyword>
<dbReference type="SUPFAM" id="SSF46689">
    <property type="entry name" value="Homeodomain-like"/>
    <property type="match status" value="1"/>
</dbReference>
<dbReference type="AlphaFoldDB" id="A0A8H3CTL0"/>
<dbReference type="InterPro" id="IPR021786">
    <property type="entry name" value="Cdc5p/Cef1_C"/>
</dbReference>
<dbReference type="PROSITE" id="PS51294">
    <property type="entry name" value="HTH_MYB"/>
    <property type="match status" value="2"/>
</dbReference>
<feature type="domain" description="HTH myb-type" evidence="11">
    <location>
        <begin position="43"/>
        <end position="82"/>
    </location>
</feature>
<feature type="compositionally biased region" description="Basic and acidic residues" evidence="9">
    <location>
        <begin position="157"/>
        <end position="180"/>
    </location>
</feature>
<keyword evidence="7" id="KW-0539">Nucleus</keyword>
<dbReference type="InterPro" id="IPR009057">
    <property type="entry name" value="Homeodomain-like_sf"/>
</dbReference>
<feature type="region of interest" description="Disordered" evidence="9">
    <location>
        <begin position="247"/>
        <end position="316"/>
    </location>
</feature>
<feature type="domain" description="HTH myb-type" evidence="11">
    <location>
        <begin position="83"/>
        <end position="136"/>
    </location>
</feature>
<dbReference type="Pfam" id="PF13921">
    <property type="entry name" value="Myb_DNA-bind_6"/>
    <property type="match status" value="1"/>
</dbReference>
<evidence type="ECO:0000313" key="13">
    <source>
        <dbReference type="Proteomes" id="UP000663850"/>
    </source>
</evidence>
<keyword evidence="6" id="KW-0508">mRNA splicing</keyword>
<keyword evidence="5" id="KW-0238">DNA-binding</keyword>
<proteinExistence type="inferred from homology"/>
<keyword evidence="8" id="KW-0175">Coiled coil</keyword>
<dbReference type="InterPro" id="IPR047242">
    <property type="entry name" value="CDC5L/Cef1"/>
</dbReference>
<dbReference type="PANTHER" id="PTHR45885:SF1">
    <property type="entry name" value="CELL DIVISION CYCLE 5-LIKE PROTEIN"/>
    <property type="match status" value="1"/>
</dbReference>
<gene>
    <name evidence="12" type="ORF">RDB_LOCUS88980</name>
</gene>
<reference evidence="12" key="1">
    <citation type="submission" date="2021-01" db="EMBL/GenBank/DDBJ databases">
        <authorList>
            <person name="Kaushik A."/>
        </authorList>
    </citation>
    <scope>NUCLEOTIDE SEQUENCE</scope>
    <source>
        <strain evidence="12">Type strain: AG8-Rh-89/</strain>
    </source>
</reference>
<dbReference type="EMBL" id="CAJMWZ010004799">
    <property type="protein sequence ID" value="CAE6495460.1"/>
    <property type="molecule type" value="Genomic_DNA"/>
</dbReference>
<keyword evidence="3" id="KW-0747">Spliceosome</keyword>
<dbReference type="GO" id="GO:0000974">
    <property type="term" value="C:Prp19 complex"/>
    <property type="evidence" value="ECO:0007669"/>
    <property type="project" value="InterPro"/>
</dbReference>
<dbReference type="CDD" id="cd11659">
    <property type="entry name" value="SANT_CDC5_II"/>
    <property type="match status" value="1"/>
</dbReference>
<evidence type="ECO:0000256" key="7">
    <source>
        <dbReference type="ARBA" id="ARBA00023242"/>
    </source>
</evidence>
<dbReference type="GO" id="GO:0003677">
    <property type="term" value="F:DNA binding"/>
    <property type="evidence" value="ECO:0007669"/>
    <property type="project" value="UniProtKB-KW"/>
</dbReference>
<feature type="domain" description="Myb-like" evidence="10">
    <location>
        <begin position="43"/>
        <end position="82"/>
    </location>
</feature>
<evidence type="ECO:0000256" key="9">
    <source>
        <dbReference type="SAM" id="MobiDB-lite"/>
    </source>
</evidence>
<evidence type="ECO:0000256" key="2">
    <source>
        <dbReference type="ARBA" id="ARBA00022664"/>
    </source>
</evidence>
<dbReference type="InterPro" id="IPR047240">
    <property type="entry name" value="SANT_CDC5L_II"/>
</dbReference>
<dbReference type="SMART" id="SM00717">
    <property type="entry name" value="SANT"/>
    <property type="match status" value="2"/>
</dbReference>
<name>A0A8H3CTL0_9AGAM</name>
<dbReference type="CDD" id="cd00167">
    <property type="entry name" value="SANT"/>
    <property type="match status" value="1"/>
</dbReference>
<feature type="coiled-coil region" evidence="8">
    <location>
        <begin position="794"/>
        <end position="828"/>
    </location>
</feature>
<evidence type="ECO:0000256" key="8">
    <source>
        <dbReference type="SAM" id="Coils"/>
    </source>
</evidence>
<dbReference type="InterPro" id="IPR017930">
    <property type="entry name" value="Myb_dom"/>
</dbReference>
<evidence type="ECO:0000256" key="5">
    <source>
        <dbReference type="ARBA" id="ARBA00023125"/>
    </source>
</evidence>
<feature type="domain" description="Myb-like" evidence="10">
    <location>
        <begin position="83"/>
        <end position="132"/>
    </location>
</feature>
<sequence length="860" mass="95591">MLCCLGGRIATNKRPLAAWPWYASSSKERLIIVCLTHQHQNTEDEVLKAAIAKYGKNQWARISSLLVRKTPKQCKARWYEWLDPSIKKTEWSKTEDEKLLHLAKLMPTQWRTIAPIVGRTATQCLERYQKLLDDAEAKENEELGLGGPGDEAGPSADDIRRLRPGEIDPDPETKAARPDPIDMDEDEKEMLSEARARLANTQGKKAKRKARERQLEEARRLAVLQKKRELKAAGIIMRHKSKKKGMDYNADIPFEKKPAPGFYDTSEEQAKSYSAPVGQSLRRLENKRKPQEEESEAKKRQKKGKEGSEPHSTKFIAARDAQIQKLKEAEQVSKRRALVLPAAQVGEAELEEIVKIGQAGQSARALMNDEGEGNEASGRLLGEYEGLSHARMARTPRTAPQEDNIMAEARNLRNMVQAQTPLLGEENTPMRGPAEGGTGFDSATPRHQVASTPNPLVTPRGNGTGPGATPRVGATPIRTPRDTLSINAEDGTMVGDTPREERLRAAAAQRSLKLGFASLPKPSNDFEVVLPEDEEEAEDEDEQTMTVEDMAERNAKMKKLQEQEEQNALERRTSVVKKDLPRPVHIDHERLLRTLHETPRPRDALSEAHRLIDNELVDLIQHDTIAHPLPGTPYPGGTPSMYDMPEDDDMATATLAVHAELSATLGIVGATPDEVKKGVILAAGQEDIDAESLSWARMRDTWAYDKNLKAWVDASSLSTEERIAGIAALIMLDRDAMTKEAARAAKVEKKLNVTLGGYNARSGVLAKRVKEAWAELQKTTIELETFSKLRMTEQAAAPRRVEALKEEVERLERQERELQARFQDLSLAKEGVQTSITAKEEQIMAEAEALNEAALAAAEA</sequence>
<evidence type="ECO:0000256" key="6">
    <source>
        <dbReference type="ARBA" id="ARBA00023187"/>
    </source>
</evidence>
<evidence type="ECO:0000259" key="11">
    <source>
        <dbReference type="PROSITE" id="PS51294"/>
    </source>
</evidence>
<feature type="region of interest" description="Disordered" evidence="9">
    <location>
        <begin position="140"/>
        <end position="190"/>
    </location>
</feature>
<dbReference type="GO" id="GO:0005681">
    <property type="term" value="C:spliceosomal complex"/>
    <property type="evidence" value="ECO:0007669"/>
    <property type="project" value="UniProtKB-KW"/>
</dbReference>
<evidence type="ECO:0000256" key="3">
    <source>
        <dbReference type="ARBA" id="ARBA00022728"/>
    </source>
</evidence>
<evidence type="ECO:0000256" key="1">
    <source>
        <dbReference type="ARBA" id="ARBA00010506"/>
    </source>
</evidence>
<dbReference type="Proteomes" id="UP000663850">
    <property type="component" value="Unassembled WGS sequence"/>
</dbReference>
<keyword evidence="2" id="KW-0507">mRNA processing</keyword>
<evidence type="ECO:0000313" key="12">
    <source>
        <dbReference type="EMBL" id="CAE6495460.1"/>
    </source>
</evidence>
<dbReference type="InterPro" id="IPR001005">
    <property type="entry name" value="SANT/Myb"/>
</dbReference>
<feature type="compositionally biased region" description="Basic and acidic residues" evidence="9">
    <location>
        <begin position="282"/>
        <end position="312"/>
    </location>
</feature>
<organism evidence="12 13">
    <name type="scientific">Rhizoctonia solani</name>
    <dbReference type="NCBI Taxonomy" id="456999"/>
    <lineage>
        <taxon>Eukaryota</taxon>
        <taxon>Fungi</taxon>
        <taxon>Dikarya</taxon>
        <taxon>Basidiomycota</taxon>
        <taxon>Agaricomycotina</taxon>
        <taxon>Agaricomycetes</taxon>
        <taxon>Cantharellales</taxon>
        <taxon>Ceratobasidiaceae</taxon>
        <taxon>Rhizoctonia</taxon>
    </lineage>
</organism>
<comment type="similarity">
    <text evidence="1">Belongs to the CEF1 family.</text>
</comment>
<dbReference type="Gene3D" id="1.10.10.60">
    <property type="entry name" value="Homeodomain-like"/>
    <property type="match status" value="2"/>
</dbReference>
<evidence type="ECO:0000256" key="4">
    <source>
        <dbReference type="ARBA" id="ARBA00022737"/>
    </source>
</evidence>
<accession>A0A8H3CTL0</accession>
<feature type="region of interest" description="Disordered" evidence="9">
    <location>
        <begin position="424"/>
        <end position="479"/>
    </location>
</feature>